<evidence type="ECO:0000256" key="4">
    <source>
        <dbReference type="ARBA" id="ARBA00022729"/>
    </source>
</evidence>
<accession>A0AAW2FPV6</accession>
<keyword evidence="3" id="KW-0964">Secreted</keyword>
<dbReference type="Proteomes" id="UP001430953">
    <property type="component" value="Unassembled WGS sequence"/>
</dbReference>
<evidence type="ECO:0000313" key="8">
    <source>
        <dbReference type="Proteomes" id="UP001430953"/>
    </source>
</evidence>
<keyword evidence="4 6" id="KW-0732">Signal</keyword>
<dbReference type="PANTHER" id="PTHR10009">
    <property type="entry name" value="PROTEIN YELLOW-RELATED"/>
    <property type="match status" value="1"/>
</dbReference>
<dbReference type="EMBL" id="JADYXP020000009">
    <property type="protein sequence ID" value="KAL0117139.1"/>
    <property type="molecule type" value="Genomic_DNA"/>
</dbReference>
<proteinExistence type="inferred from homology"/>
<keyword evidence="5" id="KW-0325">Glycoprotein</keyword>
<sequence length="392" mass="44223">MKYFLLVISVLSMGTTSLSQMRVEYEWKYFDLLWDSPKQRQDAIDSGTYDPKGAFLFDVDKALDGRVFITAVRDKGIPVSVLTVSDKHGESGPLLRPYPDWSWYKDDCKGITGGVYNLEIKCNHLFIVDGGRIGENQLCLPQLLIFDLSTDKLVKRVTVPIEIAHNKTRIGLIASNFVHLPNCRNVKNEAIVFMGDTEGAGLVVYNARNENLCRIESDFMKPTSWTIVVENQTYPFGDTMYGLTIIGDDLYYAALAGSKIYQVKYSKLIQCSEKDIAEANQQTKLVGDINGQTTMLTSDRCAIFFNDIAKASIMCADITKEITSQKELVAHDSRFKFLSGMKVRNGELLALSNQYYQHLENSLDISKINFRVFSMPITQIEKNTRCFSSCSN</sequence>
<evidence type="ECO:0000256" key="6">
    <source>
        <dbReference type="SAM" id="SignalP"/>
    </source>
</evidence>
<evidence type="ECO:0008006" key="9">
    <source>
        <dbReference type="Google" id="ProtNLM"/>
    </source>
</evidence>
<dbReference type="PANTHER" id="PTHR10009:SF7">
    <property type="entry name" value="GH10609P-RELATED"/>
    <property type="match status" value="1"/>
</dbReference>
<gene>
    <name evidence="7" type="ORF">PUN28_010168</name>
</gene>
<evidence type="ECO:0000256" key="2">
    <source>
        <dbReference type="ARBA" id="ARBA00009127"/>
    </source>
</evidence>
<comment type="similarity">
    <text evidence="2">Belongs to the major royal jelly protein family.</text>
</comment>
<name>A0AAW2FPV6_9HYME</name>
<evidence type="ECO:0000256" key="5">
    <source>
        <dbReference type="ARBA" id="ARBA00023180"/>
    </source>
</evidence>
<evidence type="ECO:0000256" key="1">
    <source>
        <dbReference type="ARBA" id="ARBA00004613"/>
    </source>
</evidence>
<dbReference type="Gene3D" id="2.120.10.30">
    <property type="entry name" value="TolB, C-terminal domain"/>
    <property type="match status" value="1"/>
</dbReference>
<dbReference type="InterPro" id="IPR017996">
    <property type="entry name" value="MRJP/yellow-related"/>
</dbReference>
<keyword evidence="8" id="KW-1185">Reference proteome</keyword>
<dbReference type="InterPro" id="IPR011042">
    <property type="entry name" value="6-blade_b-propeller_TolB-like"/>
</dbReference>
<dbReference type="GO" id="GO:0005576">
    <property type="term" value="C:extracellular region"/>
    <property type="evidence" value="ECO:0007669"/>
    <property type="project" value="UniProtKB-SubCell"/>
</dbReference>
<comment type="caution">
    <text evidence="7">The sequence shown here is derived from an EMBL/GenBank/DDBJ whole genome shotgun (WGS) entry which is preliminary data.</text>
</comment>
<evidence type="ECO:0000256" key="3">
    <source>
        <dbReference type="ARBA" id="ARBA00022525"/>
    </source>
</evidence>
<dbReference type="AlphaFoldDB" id="A0AAW2FPV6"/>
<dbReference type="PRINTS" id="PR01366">
    <property type="entry name" value="ROYALJELLY"/>
</dbReference>
<protein>
    <recommendedName>
        <fullName evidence="9">Bee-milk protein</fullName>
    </recommendedName>
</protein>
<comment type="subcellular location">
    <subcellularLocation>
        <location evidence="1">Secreted</location>
    </subcellularLocation>
</comment>
<reference evidence="7 8" key="1">
    <citation type="submission" date="2023-03" db="EMBL/GenBank/DDBJ databases">
        <title>High recombination rates correlate with genetic variation in Cardiocondyla obscurior ants.</title>
        <authorList>
            <person name="Errbii M."/>
        </authorList>
    </citation>
    <scope>NUCLEOTIDE SEQUENCE [LARGE SCALE GENOMIC DNA]</scope>
    <source>
        <strain evidence="7">Alpha-2009</strain>
        <tissue evidence="7">Whole body</tissue>
    </source>
</reference>
<dbReference type="Pfam" id="PF03022">
    <property type="entry name" value="MRJP"/>
    <property type="match status" value="1"/>
</dbReference>
<feature type="signal peptide" evidence="6">
    <location>
        <begin position="1"/>
        <end position="20"/>
    </location>
</feature>
<organism evidence="7 8">
    <name type="scientific">Cardiocondyla obscurior</name>
    <dbReference type="NCBI Taxonomy" id="286306"/>
    <lineage>
        <taxon>Eukaryota</taxon>
        <taxon>Metazoa</taxon>
        <taxon>Ecdysozoa</taxon>
        <taxon>Arthropoda</taxon>
        <taxon>Hexapoda</taxon>
        <taxon>Insecta</taxon>
        <taxon>Pterygota</taxon>
        <taxon>Neoptera</taxon>
        <taxon>Endopterygota</taxon>
        <taxon>Hymenoptera</taxon>
        <taxon>Apocrita</taxon>
        <taxon>Aculeata</taxon>
        <taxon>Formicoidea</taxon>
        <taxon>Formicidae</taxon>
        <taxon>Myrmicinae</taxon>
        <taxon>Cardiocondyla</taxon>
    </lineage>
</organism>
<evidence type="ECO:0000313" key="7">
    <source>
        <dbReference type="EMBL" id="KAL0117139.1"/>
    </source>
</evidence>
<feature type="chain" id="PRO_5043934977" description="Bee-milk protein" evidence="6">
    <location>
        <begin position="21"/>
        <end position="392"/>
    </location>
</feature>